<gene>
    <name evidence="2" type="ORF">P167DRAFT_547568</name>
</gene>
<sequence length="329" mass="36281">MSRVNLLINTADARITTITMAPRYTSDIDAARLTVVRSLENIQKALPDNRRRSTQSISAALAFELGGNNSGSSTVVTPTSRRGQIVAKDDDDAWKKHLRPSEIMALEDQLEVLQQDIRDLNNIHARHVRSSRQQWRYAQAEEEQVSQRHKLRRVGEAAVLPQVTCQQSTSPSSSSSSDVRIPTADKDSRLLYPSSSSSKNGKTQRQQQKNQSAMDRRPPMQRPMSSRDIRPVNTKTNLHSGSHLSKAATTPLYQAPTPEVISPTSSANVSSSLVGEVQHYNQSNARTANRRSMAGESSVGSESSHGNRRSSMSTGIIIVILTVFLLIDI</sequence>
<feature type="region of interest" description="Disordered" evidence="1">
    <location>
        <begin position="283"/>
        <end position="309"/>
    </location>
</feature>
<feature type="compositionally biased region" description="Low complexity" evidence="1">
    <location>
        <begin position="295"/>
        <end position="304"/>
    </location>
</feature>
<keyword evidence="3" id="KW-1185">Reference proteome</keyword>
<evidence type="ECO:0000313" key="3">
    <source>
        <dbReference type="Proteomes" id="UP000277580"/>
    </source>
</evidence>
<feature type="compositionally biased region" description="Low complexity" evidence="1">
    <location>
        <begin position="168"/>
        <end position="177"/>
    </location>
</feature>
<evidence type="ECO:0000313" key="2">
    <source>
        <dbReference type="EMBL" id="RPB10020.1"/>
    </source>
</evidence>
<reference evidence="2 3" key="1">
    <citation type="journal article" date="2018" name="Nat. Ecol. Evol.">
        <title>Pezizomycetes genomes reveal the molecular basis of ectomycorrhizal truffle lifestyle.</title>
        <authorList>
            <person name="Murat C."/>
            <person name="Payen T."/>
            <person name="Noel B."/>
            <person name="Kuo A."/>
            <person name="Morin E."/>
            <person name="Chen J."/>
            <person name="Kohler A."/>
            <person name="Krizsan K."/>
            <person name="Balestrini R."/>
            <person name="Da Silva C."/>
            <person name="Montanini B."/>
            <person name="Hainaut M."/>
            <person name="Levati E."/>
            <person name="Barry K.W."/>
            <person name="Belfiori B."/>
            <person name="Cichocki N."/>
            <person name="Clum A."/>
            <person name="Dockter R.B."/>
            <person name="Fauchery L."/>
            <person name="Guy J."/>
            <person name="Iotti M."/>
            <person name="Le Tacon F."/>
            <person name="Lindquist E.A."/>
            <person name="Lipzen A."/>
            <person name="Malagnac F."/>
            <person name="Mello A."/>
            <person name="Molinier V."/>
            <person name="Miyauchi S."/>
            <person name="Poulain J."/>
            <person name="Riccioni C."/>
            <person name="Rubini A."/>
            <person name="Sitrit Y."/>
            <person name="Splivallo R."/>
            <person name="Traeger S."/>
            <person name="Wang M."/>
            <person name="Zifcakova L."/>
            <person name="Wipf D."/>
            <person name="Zambonelli A."/>
            <person name="Paolocci F."/>
            <person name="Nowrousian M."/>
            <person name="Ottonello S."/>
            <person name="Baldrian P."/>
            <person name="Spatafora J.W."/>
            <person name="Henrissat B."/>
            <person name="Nagy L.G."/>
            <person name="Aury J.M."/>
            <person name="Wincker P."/>
            <person name="Grigoriev I.V."/>
            <person name="Bonfante P."/>
            <person name="Martin F.M."/>
        </authorList>
    </citation>
    <scope>NUCLEOTIDE SEQUENCE [LARGE SCALE GENOMIC DNA]</scope>
    <source>
        <strain evidence="2 3">CCBAS932</strain>
    </source>
</reference>
<accession>A0A3N4KHP3</accession>
<feature type="compositionally biased region" description="Polar residues" evidence="1">
    <location>
        <begin position="233"/>
        <end position="249"/>
    </location>
</feature>
<organism evidence="2 3">
    <name type="scientific">Morchella conica CCBAS932</name>
    <dbReference type="NCBI Taxonomy" id="1392247"/>
    <lineage>
        <taxon>Eukaryota</taxon>
        <taxon>Fungi</taxon>
        <taxon>Dikarya</taxon>
        <taxon>Ascomycota</taxon>
        <taxon>Pezizomycotina</taxon>
        <taxon>Pezizomycetes</taxon>
        <taxon>Pezizales</taxon>
        <taxon>Morchellaceae</taxon>
        <taxon>Morchella</taxon>
    </lineage>
</organism>
<protein>
    <submittedName>
        <fullName evidence="2">Uncharacterized protein</fullName>
    </submittedName>
</protein>
<feature type="compositionally biased region" description="Polar residues" evidence="1">
    <location>
        <begin position="199"/>
        <end position="213"/>
    </location>
</feature>
<evidence type="ECO:0000256" key="1">
    <source>
        <dbReference type="SAM" id="MobiDB-lite"/>
    </source>
</evidence>
<dbReference type="InParanoid" id="A0A3N4KHP3"/>
<feature type="region of interest" description="Disordered" evidence="1">
    <location>
        <begin position="162"/>
        <end position="249"/>
    </location>
</feature>
<proteinExistence type="predicted"/>
<name>A0A3N4KHP3_9PEZI</name>
<dbReference type="Proteomes" id="UP000277580">
    <property type="component" value="Unassembled WGS sequence"/>
</dbReference>
<dbReference type="EMBL" id="ML119146">
    <property type="protein sequence ID" value="RPB10020.1"/>
    <property type="molecule type" value="Genomic_DNA"/>
</dbReference>
<dbReference type="AlphaFoldDB" id="A0A3N4KHP3"/>